<name>A0A183U7Z4_TOXCA</name>
<evidence type="ECO:0000313" key="2">
    <source>
        <dbReference type="WBParaSite" id="TCNE_0000461401-mRNA-1"/>
    </source>
</evidence>
<dbReference type="GO" id="GO:0042393">
    <property type="term" value="F:histone binding"/>
    <property type="evidence" value="ECO:0007669"/>
    <property type="project" value="TreeGrafter"/>
</dbReference>
<dbReference type="GO" id="GO:0000779">
    <property type="term" value="C:condensed chromosome, centromeric region"/>
    <property type="evidence" value="ECO:0007669"/>
    <property type="project" value="TreeGrafter"/>
</dbReference>
<dbReference type="SUPFAM" id="SSF48371">
    <property type="entry name" value="ARM repeat"/>
    <property type="match status" value="1"/>
</dbReference>
<dbReference type="InterPro" id="IPR016024">
    <property type="entry name" value="ARM-type_fold"/>
</dbReference>
<dbReference type="InterPro" id="IPR026971">
    <property type="entry name" value="CND1/NCAPD3"/>
</dbReference>
<reference evidence="2" key="1">
    <citation type="submission" date="2016-06" db="UniProtKB">
        <authorList>
            <consortium name="WormBaseParasite"/>
        </authorList>
    </citation>
    <scope>IDENTIFICATION</scope>
</reference>
<dbReference type="PANTHER" id="PTHR14222">
    <property type="entry name" value="CONDENSIN"/>
    <property type="match status" value="1"/>
</dbReference>
<dbReference type="GO" id="GO:0000796">
    <property type="term" value="C:condensin complex"/>
    <property type="evidence" value="ECO:0007669"/>
    <property type="project" value="TreeGrafter"/>
</dbReference>
<proteinExistence type="predicted"/>
<dbReference type="PANTHER" id="PTHR14222:SF2">
    <property type="entry name" value="CONDENSIN COMPLEX SUBUNIT 1"/>
    <property type="match status" value="1"/>
</dbReference>
<organism evidence="1 2">
    <name type="scientific">Toxocara canis</name>
    <name type="common">Canine roundworm</name>
    <dbReference type="NCBI Taxonomy" id="6265"/>
    <lineage>
        <taxon>Eukaryota</taxon>
        <taxon>Metazoa</taxon>
        <taxon>Ecdysozoa</taxon>
        <taxon>Nematoda</taxon>
        <taxon>Chromadorea</taxon>
        <taxon>Rhabditida</taxon>
        <taxon>Spirurina</taxon>
        <taxon>Ascaridomorpha</taxon>
        <taxon>Ascaridoidea</taxon>
        <taxon>Toxocaridae</taxon>
        <taxon>Toxocara</taxon>
    </lineage>
</organism>
<evidence type="ECO:0000313" key="1">
    <source>
        <dbReference type="Proteomes" id="UP000050794"/>
    </source>
</evidence>
<dbReference type="WBParaSite" id="TCNE_0000461401-mRNA-1">
    <property type="protein sequence ID" value="TCNE_0000461401-mRNA-1"/>
    <property type="gene ID" value="TCNE_0000461401"/>
</dbReference>
<dbReference type="Proteomes" id="UP000050794">
    <property type="component" value="Unassembled WGS sequence"/>
</dbReference>
<dbReference type="GO" id="GO:0007076">
    <property type="term" value="P:mitotic chromosome condensation"/>
    <property type="evidence" value="ECO:0007669"/>
    <property type="project" value="InterPro"/>
</dbReference>
<dbReference type="AlphaFoldDB" id="A0A183U7Z4"/>
<dbReference type="GO" id="GO:0010032">
    <property type="term" value="P:meiotic chromosome condensation"/>
    <property type="evidence" value="ECO:0007669"/>
    <property type="project" value="TreeGrafter"/>
</dbReference>
<sequence>LRSAVLTAFVEIVLEVYKGNLPEGSHRRARDKLLLCLQDHIVDVNAVVRSRALQLWTRLARCAQIPLAFIHNGLIRDAGCRLLDKSVNVRKNAAVFLATFLEFNPFGPSVYFYVA</sequence>
<accession>A0A183U7Z4</accession>
<keyword evidence="1" id="KW-1185">Reference proteome</keyword>
<protein>
    <submittedName>
        <fullName evidence="2">Condensin complex subunit 1</fullName>
    </submittedName>
</protein>